<keyword evidence="2" id="KW-1185">Reference proteome</keyword>
<sequence>MAQLSFDNRRYSLNLKPAREAANLLSGFGVHRLGVRFELSAIGDYPKGVLHQIGAEVWVRDVPGVSGWLGTAQIDRPQPGREFETTITMVLPITEEQLRRLEKGRAGRDLQVSLDFHAVALGGDLGWPAAEDQETITIPHAEWGKALSQIDLGAYVDVLVPITLVEGRATAARRIREAKLAITNGQYEHAVTLSRAALDAVRDACDNKVVFARAVKKKPEERDQLERWAILIQAAFQLFSGAPHDDAGSTEHFTWTRADAVAAVAVAAGLLARLEDLKAS</sequence>
<gene>
    <name evidence="1" type="ORF">DN069_07765</name>
</gene>
<accession>A0A2X0KHC8</accession>
<dbReference type="AlphaFoldDB" id="A0A2X0KHC8"/>
<dbReference type="EMBL" id="QKYN01000031">
    <property type="protein sequence ID" value="RAG86170.1"/>
    <property type="molecule type" value="Genomic_DNA"/>
</dbReference>
<evidence type="ECO:0000313" key="1">
    <source>
        <dbReference type="EMBL" id="RAG86170.1"/>
    </source>
</evidence>
<evidence type="ECO:0000313" key="2">
    <source>
        <dbReference type="Proteomes" id="UP000248889"/>
    </source>
</evidence>
<proteinExistence type="predicted"/>
<reference evidence="1 2" key="1">
    <citation type="submission" date="2018-06" db="EMBL/GenBank/DDBJ databases">
        <title>Streptacidiphilus pinicola sp. nov., isolated from pine grove soil.</title>
        <authorList>
            <person name="Roh S.G."/>
            <person name="Park S."/>
            <person name="Kim M.-K."/>
            <person name="Yun B.-R."/>
            <person name="Park J."/>
            <person name="Kim M.J."/>
            <person name="Kim Y.S."/>
            <person name="Kim S.B."/>
        </authorList>
    </citation>
    <scope>NUCLEOTIDE SEQUENCE [LARGE SCALE GENOMIC DNA]</scope>
    <source>
        <strain evidence="1 2">MMS16-CNU450</strain>
    </source>
</reference>
<dbReference type="RefSeq" id="WP_111500115.1">
    <property type="nucleotide sequence ID" value="NZ_QKYN01000031.1"/>
</dbReference>
<comment type="caution">
    <text evidence="1">The sequence shown here is derived from an EMBL/GenBank/DDBJ whole genome shotgun (WGS) entry which is preliminary data.</text>
</comment>
<protein>
    <submittedName>
        <fullName evidence="1">Uncharacterized protein</fullName>
    </submittedName>
</protein>
<organism evidence="1 2">
    <name type="scientific">Streptacidiphilus pinicola</name>
    <dbReference type="NCBI Taxonomy" id="2219663"/>
    <lineage>
        <taxon>Bacteria</taxon>
        <taxon>Bacillati</taxon>
        <taxon>Actinomycetota</taxon>
        <taxon>Actinomycetes</taxon>
        <taxon>Kitasatosporales</taxon>
        <taxon>Streptomycetaceae</taxon>
        <taxon>Streptacidiphilus</taxon>
    </lineage>
</organism>
<name>A0A2X0KHC8_9ACTN</name>
<dbReference type="OrthoDB" id="4216060at2"/>
<dbReference type="Proteomes" id="UP000248889">
    <property type="component" value="Unassembled WGS sequence"/>
</dbReference>